<dbReference type="Proteomes" id="UP000291819">
    <property type="component" value="Unassembled WGS sequence"/>
</dbReference>
<organism evidence="1 2">
    <name type="scientific">Pedobacter kyonggii</name>
    <dbReference type="NCBI Taxonomy" id="1926871"/>
    <lineage>
        <taxon>Bacteria</taxon>
        <taxon>Pseudomonadati</taxon>
        <taxon>Bacteroidota</taxon>
        <taxon>Sphingobacteriia</taxon>
        <taxon>Sphingobacteriales</taxon>
        <taxon>Sphingobacteriaceae</taxon>
        <taxon>Pedobacter</taxon>
    </lineage>
</organism>
<dbReference type="AlphaFoldDB" id="A0A4Q9HI31"/>
<dbReference type="Pfam" id="PF03269">
    <property type="entry name" value="DUF268"/>
    <property type="match status" value="1"/>
</dbReference>
<name>A0A4Q9HI31_9SPHI</name>
<comment type="caution">
    <text evidence="1">The sequence shown here is derived from an EMBL/GenBank/DDBJ whole genome shotgun (WGS) entry which is preliminary data.</text>
</comment>
<sequence length="248" mass="28205">MIKKIRKAFSKDNSHNIKFKAEFKQLLDLEKSSKKRFSLDEENLYPCLFDNTTDTGFDRHYVYHPAWATRIIINNKPSKHIDISSTLHFCSMLSAILPVEFYDYRPAKLELPNLKSLSGDLMNLPFESASVESLSCMHTVEHVGLGRYGDPLDYDADIKAVKELTRVLAIGGNLLFVVPLGAKDVICFNAHRIYSRDQVLNLFSDLKLKEFALIPEDEADGGLVVNPSEELLKKQFYGCGCFWFSKGK</sequence>
<dbReference type="EMBL" id="SIXF01000001">
    <property type="protein sequence ID" value="TBO45165.1"/>
    <property type="molecule type" value="Genomic_DNA"/>
</dbReference>
<dbReference type="Gene3D" id="3.40.50.150">
    <property type="entry name" value="Vaccinia Virus protein VP39"/>
    <property type="match status" value="1"/>
</dbReference>
<dbReference type="SUPFAM" id="SSF53335">
    <property type="entry name" value="S-adenosyl-L-methionine-dependent methyltransferases"/>
    <property type="match status" value="1"/>
</dbReference>
<dbReference type="InterPro" id="IPR029063">
    <property type="entry name" value="SAM-dependent_MTases_sf"/>
</dbReference>
<gene>
    <name evidence="1" type="ORF">EYS08_02180</name>
</gene>
<dbReference type="InterPro" id="IPR004951">
    <property type="entry name" value="DUF268_CAE_spp"/>
</dbReference>
<evidence type="ECO:0000313" key="1">
    <source>
        <dbReference type="EMBL" id="TBO45165.1"/>
    </source>
</evidence>
<evidence type="ECO:0000313" key="2">
    <source>
        <dbReference type="Proteomes" id="UP000291819"/>
    </source>
</evidence>
<reference evidence="1 2" key="1">
    <citation type="submission" date="2019-02" db="EMBL/GenBank/DDBJ databases">
        <title>Pedobacter kyonggii whole genome sequence analysis.</title>
        <authorList>
            <person name="Dahal R.H."/>
        </authorList>
    </citation>
    <scope>NUCLEOTIDE SEQUENCE [LARGE SCALE GENOMIC DNA]</scope>
    <source>
        <strain evidence="1 2">K-4-11-1</strain>
    </source>
</reference>
<accession>A0A4Q9HI31</accession>
<dbReference type="RefSeq" id="WP_131028208.1">
    <property type="nucleotide sequence ID" value="NZ_SIXF01000001.1"/>
</dbReference>
<dbReference type="OrthoDB" id="9792586at2"/>
<protein>
    <submittedName>
        <fullName evidence="1">DUF268 domain-containing protein</fullName>
    </submittedName>
</protein>
<proteinExistence type="predicted"/>
<keyword evidence="2" id="KW-1185">Reference proteome</keyword>